<reference evidence="3" key="1">
    <citation type="submission" date="2020-07" db="EMBL/GenBank/DDBJ databases">
        <title>A long reads based de novo assembly of the rainbow trout Arlee double haploid line genome.</title>
        <authorList>
            <person name="Gao G."/>
            <person name="Palti Y."/>
        </authorList>
    </citation>
    <scope>NUCLEOTIDE SEQUENCE [LARGE SCALE GENOMIC DNA]</scope>
</reference>
<name>A0A8K9XH66_ONCMY</name>
<keyword evidence="2" id="KW-0472">Membrane</keyword>
<dbReference type="Ensembl" id="ENSOMYT00000161833.1">
    <property type="protein sequence ID" value="ENSOMYP00000132552.1"/>
    <property type="gene ID" value="ENSOMYG00000054669.1"/>
</dbReference>
<proteinExistence type="predicted"/>
<organism evidence="3 4">
    <name type="scientific">Oncorhynchus mykiss</name>
    <name type="common">Rainbow trout</name>
    <name type="synonym">Salmo gairdneri</name>
    <dbReference type="NCBI Taxonomy" id="8022"/>
    <lineage>
        <taxon>Eukaryota</taxon>
        <taxon>Metazoa</taxon>
        <taxon>Chordata</taxon>
        <taxon>Craniata</taxon>
        <taxon>Vertebrata</taxon>
        <taxon>Euteleostomi</taxon>
        <taxon>Actinopterygii</taxon>
        <taxon>Neopterygii</taxon>
        <taxon>Teleostei</taxon>
        <taxon>Protacanthopterygii</taxon>
        <taxon>Salmoniformes</taxon>
        <taxon>Salmonidae</taxon>
        <taxon>Salmoninae</taxon>
        <taxon>Oncorhynchus</taxon>
    </lineage>
</organism>
<dbReference type="PANTHER" id="PTHR14386">
    <property type="entry name" value="PROTEIN FAM204A"/>
    <property type="match status" value="1"/>
</dbReference>
<dbReference type="RefSeq" id="XP_021435858.2">
    <property type="nucleotide sequence ID" value="XM_021580183.2"/>
</dbReference>
<gene>
    <name evidence="3" type="primary">LOC110502277</name>
</gene>
<evidence type="ECO:0000256" key="1">
    <source>
        <dbReference type="SAM" id="MobiDB-lite"/>
    </source>
</evidence>
<feature type="region of interest" description="Disordered" evidence="1">
    <location>
        <begin position="111"/>
        <end position="147"/>
    </location>
</feature>
<reference evidence="3" key="3">
    <citation type="submission" date="2025-09" db="UniProtKB">
        <authorList>
            <consortium name="Ensembl"/>
        </authorList>
    </citation>
    <scope>IDENTIFICATION</scope>
</reference>
<evidence type="ECO:0000313" key="3">
    <source>
        <dbReference type="Ensembl" id="ENSOMYP00000132552.1"/>
    </source>
</evidence>
<dbReference type="GeneID" id="110502277"/>
<accession>A0A8K9XH66</accession>
<dbReference type="OrthoDB" id="2418792at2759"/>
<dbReference type="KEGG" id="omy:110502277"/>
<dbReference type="InterPro" id="IPR037690">
    <property type="entry name" value="FAM204A"/>
</dbReference>
<feature type="compositionally biased region" description="Polar residues" evidence="1">
    <location>
        <begin position="129"/>
        <end position="139"/>
    </location>
</feature>
<keyword evidence="2" id="KW-0812">Transmembrane</keyword>
<feature type="transmembrane region" description="Helical" evidence="2">
    <location>
        <begin position="237"/>
        <end position="256"/>
    </location>
</feature>
<evidence type="ECO:0000313" key="4">
    <source>
        <dbReference type="Proteomes" id="UP000694395"/>
    </source>
</evidence>
<dbReference type="PANTHER" id="PTHR14386:SF2">
    <property type="entry name" value="PROTEIN FAM204A"/>
    <property type="match status" value="1"/>
</dbReference>
<protein>
    <submittedName>
        <fullName evidence="3">Family with sequence similarity 204 member A</fullName>
    </submittedName>
</protein>
<keyword evidence="2" id="KW-1133">Transmembrane helix</keyword>
<reference evidence="3" key="2">
    <citation type="submission" date="2025-08" db="UniProtKB">
        <authorList>
            <consortium name="Ensembl"/>
        </authorList>
    </citation>
    <scope>IDENTIFICATION</scope>
</reference>
<dbReference type="Proteomes" id="UP000694395">
    <property type="component" value="Chromosome 23"/>
</dbReference>
<evidence type="ECO:0000256" key="2">
    <source>
        <dbReference type="SAM" id="Phobius"/>
    </source>
</evidence>
<dbReference type="GeneTree" id="ENSGT00390000008978"/>
<sequence>MYSGLLPRGLTDAEISSDEKDDQGVANQEIDAANVQRPAVGLSCGLKQNCVTLGDTSYSCIQPFIENYLCLDSLPGISEENWQECQVLHHLSKKFKEQQKKKCEINTMKLPKKRQQRKGRYKKDEKSATKNMVSNNESRVPQAEHERHRDGLTQYFGINDRFQPSACSKPAPKSSLEKSIESAIAEGDFGKAEEMSDRLATRELAVKIAQATDCRDFVQSKQEVEASRAAQKRKKQIAWGFVFFTLLPTIISLIYIKSQFVSDIHLLCVFG</sequence>
<keyword evidence="4" id="KW-1185">Reference proteome</keyword>
<feature type="compositionally biased region" description="Basic residues" evidence="1">
    <location>
        <begin position="111"/>
        <end position="121"/>
    </location>
</feature>
<dbReference type="AlphaFoldDB" id="A0A8K9XH66"/>